<keyword evidence="1" id="KW-1133">Transmembrane helix</keyword>
<sequence>MKQSVGSDRISARRRYDLLLGGFIIAVMTLIVIAGCSGGGGTGASGNGHENHDTGSLETEVYYKTASFEVMPEFLKNHTQLTNDLYQAVARYEYIVSRLNCYCGCMGGDDPHDSLFRCYVAGQDADGVTWTDHSAHCGICKQELVTVMELADQGKSFEEIEAAIESMYNPDYTPEEV</sequence>
<dbReference type="OrthoDB" id="2654667at2"/>
<keyword evidence="3" id="KW-1185">Reference proteome</keyword>
<organism evidence="2 3">
    <name type="scientific">Paenibacillus sambharensis</name>
    <dbReference type="NCBI Taxonomy" id="1803190"/>
    <lineage>
        <taxon>Bacteria</taxon>
        <taxon>Bacillati</taxon>
        <taxon>Bacillota</taxon>
        <taxon>Bacilli</taxon>
        <taxon>Bacillales</taxon>
        <taxon>Paenibacillaceae</taxon>
        <taxon>Paenibacillus</taxon>
    </lineage>
</organism>
<accession>A0A2W1LNC8</accession>
<evidence type="ECO:0000313" key="2">
    <source>
        <dbReference type="EMBL" id="PZD95974.1"/>
    </source>
</evidence>
<dbReference type="AlphaFoldDB" id="A0A2W1LNC8"/>
<evidence type="ECO:0000256" key="1">
    <source>
        <dbReference type="SAM" id="Phobius"/>
    </source>
</evidence>
<protein>
    <submittedName>
        <fullName evidence="2">Uncharacterized protein</fullName>
    </submittedName>
</protein>
<dbReference type="EMBL" id="QKRB01000043">
    <property type="protein sequence ID" value="PZD95974.1"/>
    <property type="molecule type" value="Genomic_DNA"/>
</dbReference>
<dbReference type="InterPro" id="IPR025673">
    <property type="entry name" value="PCYCGC"/>
</dbReference>
<dbReference type="Pfam" id="PF13798">
    <property type="entry name" value="PCYCGC"/>
    <property type="match status" value="1"/>
</dbReference>
<evidence type="ECO:0000313" key="3">
    <source>
        <dbReference type="Proteomes" id="UP000249522"/>
    </source>
</evidence>
<gene>
    <name evidence="2" type="ORF">DNH61_11110</name>
</gene>
<keyword evidence="1" id="KW-0812">Transmembrane</keyword>
<feature type="transmembrane region" description="Helical" evidence="1">
    <location>
        <begin position="16"/>
        <end position="35"/>
    </location>
</feature>
<dbReference type="Proteomes" id="UP000249522">
    <property type="component" value="Unassembled WGS sequence"/>
</dbReference>
<name>A0A2W1LNC8_9BACL</name>
<keyword evidence="1" id="KW-0472">Membrane</keyword>
<reference evidence="2 3" key="1">
    <citation type="submission" date="2018-06" db="EMBL/GenBank/DDBJ databases">
        <title>Paenibacillus imtechensis sp. nov.</title>
        <authorList>
            <person name="Pinnaka A.K."/>
            <person name="Singh H."/>
            <person name="Kaur M."/>
        </authorList>
    </citation>
    <scope>NUCLEOTIDE SEQUENCE [LARGE SCALE GENOMIC DNA]</scope>
    <source>
        <strain evidence="2 3">SMB1</strain>
    </source>
</reference>
<comment type="caution">
    <text evidence="2">The sequence shown here is derived from an EMBL/GenBank/DDBJ whole genome shotgun (WGS) entry which is preliminary data.</text>
</comment>
<proteinExistence type="predicted"/>
<dbReference type="RefSeq" id="WP_111146719.1">
    <property type="nucleotide sequence ID" value="NZ_QKRB01000043.1"/>
</dbReference>